<keyword evidence="1" id="KW-0378">Hydrolase</keyword>
<keyword evidence="1" id="KW-0645">Protease</keyword>
<dbReference type="GO" id="GO:0008233">
    <property type="term" value="F:peptidase activity"/>
    <property type="evidence" value="ECO:0007669"/>
    <property type="project" value="UniProtKB-KW"/>
</dbReference>
<dbReference type="PANTHER" id="PTHR30302:SF5">
    <property type="entry name" value="SLR1876 PROTEIN"/>
    <property type="match status" value="1"/>
</dbReference>
<sequence>MDGLTPLPPSDPPAARLLLAWGNRSRGDDALGPLLLDRIQRWLAQQPAALRRAVECLEDQQLQIEHLLDLQGRQTVLFIDAAVGLQTPFSAMALTPCRDSSFTSHALSPQALLQAYRDVLGERPPPCQLLGLRASQFGLDSAPSPQALADLDAAEAWLRAWLQQATAW</sequence>
<dbReference type="PANTHER" id="PTHR30302">
    <property type="entry name" value="HYDROGENASE 1 MATURATION PROTEASE"/>
    <property type="match status" value="1"/>
</dbReference>
<dbReference type="EMBL" id="JAMXMC010000016">
    <property type="protein sequence ID" value="MCO5979114.1"/>
    <property type="molecule type" value="Genomic_DNA"/>
</dbReference>
<dbReference type="InterPro" id="IPR000671">
    <property type="entry name" value="Peptidase_A31"/>
</dbReference>
<dbReference type="NCBIfam" id="TIGR00072">
    <property type="entry name" value="hydrog_prot"/>
    <property type="match status" value="1"/>
</dbReference>
<protein>
    <submittedName>
        <fullName evidence="1">Hydrogenase maturation protease</fullName>
    </submittedName>
</protein>
<dbReference type="InterPro" id="IPR023430">
    <property type="entry name" value="Pept_HybD-like_dom_sf"/>
</dbReference>
<dbReference type="Proteomes" id="UP001204851">
    <property type="component" value="Unassembled WGS sequence"/>
</dbReference>
<keyword evidence="2" id="KW-1185">Reference proteome</keyword>
<proteinExistence type="predicted"/>
<accession>A0ABT1BT55</accession>
<comment type="caution">
    <text evidence="1">The sequence shown here is derived from an EMBL/GenBank/DDBJ whole genome shotgun (WGS) entry which is preliminary data.</text>
</comment>
<gene>
    <name evidence="1" type="ORF">M0L44_20640</name>
</gene>
<dbReference type="RefSeq" id="WP_252772069.1">
    <property type="nucleotide sequence ID" value="NZ_JAMXMC010000016.1"/>
</dbReference>
<name>A0ABT1BT55_9BURK</name>
<dbReference type="GO" id="GO:0006508">
    <property type="term" value="P:proteolysis"/>
    <property type="evidence" value="ECO:0007669"/>
    <property type="project" value="UniProtKB-KW"/>
</dbReference>
<organism evidence="1 2">
    <name type="scientific">Ideonella oryzae</name>
    <dbReference type="NCBI Taxonomy" id="2937441"/>
    <lineage>
        <taxon>Bacteria</taxon>
        <taxon>Pseudomonadati</taxon>
        <taxon>Pseudomonadota</taxon>
        <taxon>Betaproteobacteria</taxon>
        <taxon>Burkholderiales</taxon>
        <taxon>Sphaerotilaceae</taxon>
        <taxon>Ideonella</taxon>
    </lineage>
</organism>
<dbReference type="SUPFAM" id="SSF53163">
    <property type="entry name" value="HybD-like"/>
    <property type="match status" value="1"/>
</dbReference>
<dbReference type="Gene3D" id="3.40.50.1450">
    <property type="entry name" value="HybD-like"/>
    <property type="match status" value="1"/>
</dbReference>
<evidence type="ECO:0000313" key="1">
    <source>
        <dbReference type="EMBL" id="MCO5979114.1"/>
    </source>
</evidence>
<reference evidence="1 2" key="1">
    <citation type="submission" date="2022-06" db="EMBL/GenBank/DDBJ databases">
        <title>Ideonella sp. NS12-5 Genome sequencing and assembly.</title>
        <authorList>
            <person name="Jung Y."/>
        </authorList>
    </citation>
    <scope>NUCLEOTIDE SEQUENCE [LARGE SCALE GENOMIC DNA]</scope>
    <source>
        <strain evidence="1 2">NS12-5</strain>
    </source>
</reference>
<evidence type="ECO:0000313" key="2">
    <source>
        <dbReference type="Proteomes" id="UP001204851"/>
    </source>
</evidence>